<dbReference type="EMBL" id="JBICRM010000049">
    <property type="protein sequence ID" value="MFG1710435.1"/>
    <property type="molecule type" value="Genomic_DNA"/>
</dbReference>
<accession>A0ABW7ASN8</accession>
<gene>
    <name evidence="7" type="ORF">ACFLIM_45440</name>
</gene>
<dbReference type="PANTHER" id="PTHR43133:SF51">
    <property type="entry name" value="RNA POLYMERASE SIGMA FACTOR"/>
    <property type="match status" value="1"/>
</dbReference>
<evidence type="ECO:0000259" key="5">
    <source>
        <dbReference type="Pfam" id="PF04542"/>
    </source>
</evidence>
<name>A0ABW7ASN8_9ACTN</name>
<evidence type="ECO:0000256" key="3">
    <source>
        <dbReference type="ARBA" id="ARBA00023082"/>
    </source>
</evidence>
<dbReference type="NCBIfam" id="TIGR02937">
    <property type="entry name" value="sigma70-ECF"/>
    <property type="match status" value="1"/>
</dbReference>
<dbReference type="CDD" id="cd06171">
    <property type="entry name" value="Sigma70_r4"/>
    <property type="match status" value="1"/>
</dbReference>
<dbReference type="SUPFAM" id="SSF88946">
    <property type="entry name" value="Sigma2 domain of RNA polymerase sigma factors"/>
    <property type="match status" value="1"/>
</dbReference>
<keyword evidence="2" id="KW-0805">Transcription regulation</keyword>
<evidence type="ECO:0000259" key="6">
    <source>
        <dbReference type="Pfam" id="PF08281"/>
    </source>
</evidence>
<keyword evidence="4" id="KW-0804">Transcription</keyword>
<proteinExistence type="inferred from homology"/>
<keyword evidence="3" id="KW-0731">Sigma factor</keyword>
<evidence type="ECO:0000313" key="8">
    <source>
        <dbReference type="Proteomes" id="UP001603978"/>
    </source>
</evidence>
<feature type="domain" description="RNA polymerase sigma-70 region 2" evidence="5">
    <location>
        <begin position="69"/>
        <end position="134"/>
    </location>
</feature>
<protein>
    <submittedName>
        <fullName evidence="7">RNA polymerase sigma factor</fullName>
    </submittedName>
</protein>
<dbReference type="SUPFAM" id="SSF88659">
    <property type="entry name" value="Sigma3 and sigma4 domains of RNA polymerase sigma factors"/>
    <property type="match status" value="1"/>
</dbReference>
<comment type="caution">
    <text evidence="7">The sequence shown here is derived from an EMBL/GenBank/DDBJ whole genome shotgun (WGS) entry which is preliminary data.</text>
</comment>
<dbReference type="PANTHER" id="PTHR43133">
    <property type="entry name" value="RNA POLYMERASE ECF-TYPE SIGMA FACTO"/>
    <property type="match status" value="1"/>
</dbReference>
<evidence type="ECO:0000256" key="2">
    <source>
        <dbReference type="ARBA" id="ARBA00023015"/>
    </source>
</evidence>
<dbReference type="RefSeq" id="WP_393176210.1">
    <property type="nucleotide sequence ID" value="NZ_JBICRM010000049.1"/>
</dbReference>
<organism evidence="7 8">
    <name type="scientific">Nonomuraea marmarensis</name>
    <dbReference type="NCBI Taxonomy" id="3351344"/>
    <lineage>
        <taxon>Bacteria</taxon>
        <taxon>Bacillati</taxon>
        <taxon>Actinomycetota</taxon>
        <taxon>Actinomycetes</taxon>
        <taxon>Streptosporangiales</taxon>
        <taxon>Streptosporangiaceae</taxon>
        <taxon>Nonomuraea</taxon>
    </lineage>
</organism>
<keyword evidence="8" id="KW-1185">Reference proteome</keyword>
<comment type="similarity">
    <text evidence="1">Belongs to the sigma-70 factor family. ECF subfamily.</text>
</comment>
<dbReference type="Proteomes" id="UP001603978">
    <property type="component" value="Unassembled WGS sequence"/>
</dbReference>
<dbReference type="InterPro" id="IPR013325">
    <property type="entry name" value="RNA_pol_sigma_r2"/>
</dbReference>
<dbReference type="InterPro" id="IPR013324">
    <property type="entry name" value="RNA_pol_sigma_r3/r4-like"/>
</dbReference>
<dbReference type="Gene3D" id="1.10.1740.10">
    <property type="match status" value="1"/>
</dbReference>
<dbReference type="Gene3D" id="1.10.10.10">
    <property type="entry name" value="Winged helix-like DNA-binding domain superfamily/Winged helix DNA-binding domain"/>
    <property type="match status" value="1"/>
</dbReference>
<evidence type="ECO:0000256" key="4">
    <source>
        <dbReference type="ARBA" id="ARBA00023163"/>
    </source>
</evidence>
<feature type="domain" description="RNA polymerase sigma factor 70 region 4 type 2" evidence="6">
    <location>
        <begin position="165"/>
        <end position="218"/>
    </location>
</feature>
<dbReference type="InterPro" id="IPR014284">
    <property type="entry name" value="RNA_pol_sigma-70_dom"/>
</dbReference>
<dbReference type="InterPro" id="IPR036388">
    <property type="entry name" value="WH-like_DNA-bd_sf"/>
</dbReference>
<evidence type="ECO:0000256" key="1">
    <source>
        <dbReference type="ARBA" id="ARBA00010641"/>
    </source>
</evidence>
<dbReference type="InterPro" id="IPR013249">
    <property type="entry name" value="RNA_pol_sigma70_r4_t2"/>
</dbReference>
<reference evidence="7 8" key="1">
    <citation type="submission" date="2024-10" db="EMBL/GenBank/DDBJ databases">
        <authorList>
            <person name="Topkara A.R."/>
            <person name="Saygin H."/>
        </authorList>
    </citation>
    <scope>NUCLEOTIDE SEQUENCE [LARGE SCALE GENOMIC DNA]</scope>
    <source>
        <strain evidence="7 8">M3C6</strain>
    </source>
</reference>
<evidence type="ECO:0000313" key="7">
    <source>
        <dbReference type="EMBL" id="MFG1710435.1"/>
    </source>
</evidence>
<dbReference type="Pfam" id="PF04542">
    <property type="entry name" value="Sigma70_r2"/>
    <property type="match status" value="1"/>
</dbReference>
<dbReference type="InterPro" id="IPR007627">
    <property type="entry name" value="RNA_pol_sigma70_r2"/>
</dbReference>
<dbReference type="Pfam" id="PF08281">
    <property type="entry name" value="Sigma70_r4_2"/>
    <property type="match status" value="1"/>
</dbReference>
<sequence>MERFLISQNLQHESAPTGRRYEQVDRIAFVGIHTHTPEKDGTSVLPHLESDPELVRSAQSGDMTGLAVLLERHRAGMLAVALSLLGYGPDAEDAVQDAMLVAMRRIDEVRDPAAIGPWLRTVVRNNCRMRLRTSRPVPLGDLEWLGLPTREPTPDELLEHHARRDWVWHALSELSEPVRLVTMLRYFSDVSSYEQIAALCGVPVGTVRSRLNQGRSKLATALRATADAAHDDVAALNGARRREAEETLEAAQRGEFERVVREAWWPDLEAILPWGQRVDDGSGRDLLLRGMDKDLSQGVRQRITNVLASGDVMIWEADLISPPDDPEHCPPGVIWLQHLREGRVRQLRLFHPRAAQPQA</sequence>
<dbReference type="InterPro" id="IPR039425">
    <property type="entry name" value="RNA_pol_sigma-70-like"/>
</dbReference>